<organism evidence="11">
    <name type="scientific">Capitella teleta</name>
    <name type="common">Polychaete worm</name>
    <dbReference type="NCBI Taxonomy" id="283909"/>
    <lineage>
        <taxon>Eukaryota</taxon>
        <taxon>Metazoa</taxon>
        <taxon>Spiralia</taxon>
        <taxon>Lophotrochozoa</taxon>
        <taxon>Annelida</taxon>
        <taxon>Polychaeta</taxon>
        <taxon>Sedentaria</taxon>
        <taxon>Scolecida</taxon>
        <taxon>Capitellidae</taxon>
        <taxon>Capitella</taxon>
    </lineage>
</organism>
<evidence type="ECO:0000259" key="9">
    <source>
        <dbReference type="Pfam" id="PF12260"/>
    </source>
</evidence>
<keyword evidence="4" id="KW-0256">Endoplasmic reticulum</keyword>
<sequence>MKQPMRCLLRRRWTVLSLLLVVLLLWLLMPRGALWCSQAESLSILSTACQDFHAGRISGNRCTEMCLQFTLVRCSNYREGKIVLVGEWYHEGVVLKSAKSRITQYDSLNINQHLVKRFLQEKKFHAIVRQSLLYNSGYTNATTSDEFLSDFFMGNVSTQADINSLWSLLQQEEFVLLHLFPRKSFPRILGVCGHFYFVEKIAPISPDWRLRVAWRDTAILALKYLDFVEDISPLHFCDMKQENFGIASVGTLKALDVDMVVTDTRLGSIFGDQHNCTSDTDCAYFDCKGFCDTNKKLCLRTRKNSNFQAVCEKIFLPSFSNLYTGLLQRIPDIPVRGKLESLLSLCVNLTQSDCVEISCHSRYEDFVFRNLYKTIAESIAWNQI</sequence>
<evidence type="ECO:0000256" key="5">
    <source>
        <dbReference type="ARBA" id="ARBA00022968"/>
    </source>
</evidence>
<evidence type="ECO:0000256" key="4">
    <source>
        <dbReference type="ARBA" id="ARBA00022824"/>
    </source>
</evidence>
<reference evidence="11 13" key="2">
    <citation type="journal article" date="2013" name="Nature">
        <title>Insights into bilaterian evolution from three spiralian genomes.</title>
        <authorList>
            <person name="Simakov O."/>
            <person name="Marletaz F."/>
            <person name="Cho S.J."/>
            <person name="Edsinger-Gonzales E."/>
            <person name="Havlak P."/>
            <person name="Hellsten U."/>
            <person name="Kuo D.H."/>
            <person name="Larsson T."/>
            <person name="Lv J."/>
            <person name="Arendt D."/>
            <person name="Savage R."/>
            <person name="Osoegawa K."/>
            <person name="de Jong P."/>
            <person name="Grimwood J."/>
            <person name="Chapman J.A."/>
            <person name="Shapiro H."/>
            <person name="Aerts A."/>
            <person name="Otillar R.P."/>
            <person name="Terry A.Y."/>
            <person name="Boore J.L."/>
            <person name="Grigoriev I.V."/>
            <person name="Lindberg D.R."/>
            <person name="Seaver E.C."/>
            <person name="Weisblat D.A."/>
            <person name="Putnam N.H."/>
            <person name="Rokhsar D.S."/>
        </authorList>
    </citation>
    <scope>NUCLEOTIDE SEQUENCE</scope>
    <source>
        <strain evidence="11 13">I ESC-2004</strain>
    </source>
</reference>
<proteinExistence type="inferred from homology"/>
<keyword evidence="6" id="KW-1133">Transmembrane helix</keyword>
<keyword evidence="3" id="KW-0812">Transmembrane</keyword>
<evidence type="ECO:0008006" key="14">
    <source>
        <dbReference type="Google" id="ProtNLM"/>
    </source>
</evidence>
<keyword evidence="7" id="KW-0472">Membrane</keyword>
<evidence type="ECO:0000256" key="2">
    <source>
        <dbReference type="ARBA" id="ARBA00006338"/>
    </source>
</evidence>
<dbReference type="AlphaFoldDB" id="R7UH91"/>
<gene>
    <name evidence="11" type="ORF">CAPTEDRAFT_199614</name>
</gene>
<dbReference type="GO" id="GO:0005789">
    <property type="term" value="C:endoplasmic reticulum membrane"/>
    <property type="evidence" value="ECO:0007669"/>
    <property type="project" value="UniProtKB-SubCell"/>
</dbReference>
<dbReference type="OrthoDB" id="8543887at2759"/>
<dbReference type="PANTHER" id="PTHR21093:SF2">
    <property type="entry name" value="DIVERGENT PROTEIN KINASE DOMAIN 1C"/>
    <property type="match status" value="1"/>
</dbReference>
<evidence type="ECO:0000256" key="7">
    <source>
        <dbReference type="ARBA" id="ARBA00023136"/>
    </source>
</evidence>
<evidence type="ECO:0000256" key="3">
    <source>
        <dbReference type="ARBA" id="ARBA00022692"/>
    </source>
</evidence>
<dbReference type="EMBL" id="KB303857">
    <property type="protein sequence ID" value="ELU02642.1"/>
    <property type="molecule type" value="Genomic_DNA"/>
</dbReference>
<feature type="domain" description="FAM69 N-terminal" evidence="10">
    <location>
        <begin position="9"/>
        <end position="139"/>
    </location>
</feature>
<comment type="similarity">
    <text evidence="2">Belongs to the DIPK family.</text>
</comment>
<dbReference type="Pfam" id="PF14875">
    <property type="entry name" value="PIP49_N"/>
    <property type="match status" value="1"/>
</dbReference>
<reference evidence="13" key="1">
    <citation type="submission" date="2012-12" db="EMBL/GenBank/DDBJ databases">
        <authorList>
            <person name="Hellsten U."/>
            <person name="Grimwood J."/>
            <person name="Chapman J.A."/>
            <person name="Shapiro H."/>
            <person name="Aerts A."/>
            <person name="Otillar R.P."/>
            <person name="Terry A.Y."/>
            <person name="Boore J.L."/>
            <person name="Simakov O."/>
            <person name="Marletaz F."/>
            <person name="Cho S.-J."/>
            <person name="Edsinger-Gonzales E."/>
            <person name="Havlak P."/>
            <person name="Kuo D.-H."/>
            <person name="Larsson T."/>
            <person name="Lv J."/>
            <person name="Arendt D."/>
            <person name="Savage R."/>
            <person name="Osoegawa K."/>
            <person name="de Jong P."/>
            <person name="Lindberg D.R."/>
            <person name="Seaver E.C."/>
            <person name="Weisblat D.A."/>
            <person name="Putnam N.H."/>
            <person name="Grigoriev I.V."/>
            <person name="Rokhsar D.S."/>
        </authorList>
    </citation>
    <scope>NUCLEOTIDE SEQUENCE</scope>
    <source>
        <strain evidence="13">I ESC-2004</strain>
    </source>
</reference>
<evidence type="ECO:0000256" key="8">
    <source>
        <dbReference type="ARBA" id="ARBA00023157"/>
    </source>
</evidence>
<dbReference type="PANTHER" id="PTHR21093">
    <property type="entry name" value="DIVERGENT PROTEIN KINASE DOMAIN 1C-RELATED"/>
    <property type="match status" value="1"/>
</dbReference>
<evidence type="ECO:0000256" key="6">
    <source>
        <dbReference type="ARBA" id="ARBA00022989"/>
    </source>
</evidence>
<dbReference type="HOGENOM" id="CLU_042490_0_0_1"/>
<comment type="subcellular location">
    <subcellularLocation>
        <location evidence="1">Endoplasmic reticulum membrane</location>
        <topology evidence="1">Single-pass type II membrane protein</topology>
    </subcellularLocation>
</comment>
<dbReference type="EnsemblMetazoa" id="CapteT199614">
    <property type="protein sequence ID" value="CapteP199614"/>
    <property type="gene ID" value="CapteG199614"/>
</dbReference>
<keyword evidence="8" id="KW-1015">Disulfide bond</keyword>
<evidence type="ECO:0000256" key="1">
    <source>
        <dbReference type="ARBA" id="ARBA00004648"/>
    </source>
</evidence>
<dbReference type="Pfam" id="PF12260">
    <property type="entry name" value="PIP49_C"/>
    <property type="match status" value="1"/>
</dbReference>
<protein>
    <recommendedName>
        <fullName evidence="14">FAM69 N-terminal domain-containing protein</fullName>
    </recommendedName>
</protein>
<dbReference type="Proteomes" id="UP000014760">
    <property type="component" value="Unassembled WGS sequence"/>
</dbReference>
<dbReference type="InterPro" id="IPR029244">
    <property type="entry name" value="FAM69_N"/>
</dbReference>
<evidence type="ECO:0000259" key="10">
    <source>
        <dbReference type="Pfam" id="PF14875"/>
    </source>
</evidence>
<keyword evidence="13" id="KW-1185">Reference proteome</keyword>
<keyword evidence="5" id="KW-0735">Signal-anchor</keyword>
<dbReference type="OMA" id="KEHQVPG"/>
<evidence type="ECO:0000313" key="13">
    <source>
        <dbReference type="Proteomes" id="UP000014760"/>
    </source>
</evidence>
<accession>R7UH91</accession>
<evidence type="ECO:0000313" key="11">
    <source>
        <dbReference type="EMBL" id="ELU02642.1"/>
    </source>
</evidence>
<dbReference type="InterPro" id="IPR022049">
    <property type="entry name" value="FAM69_kinase_dom"/>
</dbReference>
<name>R7UH91_CAPTE</name>
<dbReference type="EMBL" id="AMQN01001554">
    <property type="status" value="NOT_ANNOTATED_CDS"/>
    <property type="molecule type" value="Genomic_DNA"/>
</dbReference>
<evidence type="ECO:0000313" key="12">
    <source>
        <dbReference type="EnsemblMetazoa" id="CapteP199614"/>
    </source>
</evidence>
<reference evidence="12" key="3">
    <citation type="submission" date="2015-06" db="UniProtKB">
        <authorList>
            <consortium name="EnsemblMetazoa"/>
        </authorList>
    </citation>
    <scope>IDENTIFICATION</scope>
</reference>
<feature type="domain" description="FAM69 protein-kinase" evidence="9">
    <location>
        <begin position="165"/>
        <end position="348"/>
    </location>
</feature>